<evidence type="ECO:0000256" key="6">
    <source>
        <dbReference type="ARBA" id="ARBA00023098"/>
    </source>
</evidence>
<evidence type="ECO:0000313" key="10">
    <source>
        <dbReference type="EMBL" id="GAH22265.1"/>
    </source>
</evidence>
<evidence type="ECO:0000256" key="8">
    <source>
        <dbReference type="ARBA" id="ARBA00023209"/>
    </source>
</evidence>
<keyword evidence="4" id="KW-0812">Transmembrane</keyword>
<dbReference type="GO" id="GO:0005886">
    <property type="term" value="C:plasma membrane"/>
    <property type="evidence" value="ECO:0007669"/>
    <property type="project" value="InterPro"/>
</dbReference>
<evidence type="ECO:0000256" key="1">
    <source>
        <dbReference type="ARBA" id="ARBA00022475"/>
    </source>
</evidence>
<comment type="caution">
    <text evidence="10">The sequence shown here is derived from an EMBL/GenBank/DDBJ whole genome shotgun (WGS) entry which is preliminary data.</text>
</comment>
<evidence type="ECO:0000256" key="3">
    <source>
        <dbReference type="ARBA" id="ARBA00022679"/>
    </source>
</evidence>
<dbReference type="AlphaFoldDB" id="X1EPI9"/>
<dbReference type="EMBL" id="BARU01004630">
    <property type="protein sequence ID" value="GAH22265.1"/>
    <property type="molecule type" value="Genomic_DNA"/>
</dbReference>
<gene>
    <name evidence="10" type="ORF">S03H2_09208</name>
</gene>
<evidence type="ECO:0008006" key="11">
    <source>
        <dbReference type="Google" id="ProtNLM"/>
    </source>
</evidence>
<keyword evidence="1" id="KW-1003">Cell membrane</keyword>
<proteinExistence type="predicted"/>
<sequence length="93" mass="9859">RFSTKKDILKIGWKKTSGSNVFRNVGKWQGALTGIFDVGKGFLAVWLAQKLGLSPEIQIFSGVAAVTGHNWSCFLKFAGGRGVGTFIGAALAA</sequence>
<keyword evidence="8" id="KW-0594">Phospholipid biosynthesis</keyword>
<evidence type="ECO:0000256" key="9">
    <source>
        <dbReference type="ARBA" id="ARBA00023264"/>
    </source>
</evidence>
<keyword evidence="3" id="KW-0808">Transferase</keyword>
<dbReference type="InterPro" id="IPR003811">
    <property type="entry name" value="G3P_acylTferase_PlsY"/>
</dbReference>
<feature type="non-terminal residue" evidence="10">
    <location>
        <position position="1"/>
    </location>
</feature>
<dbReference type="Pfam" id="PF02660">
    <property type="entry name" value="G3P_acyltransf"/>
    <property type="match status" value="1"/>
</dbReference>
<accession>X1EPI9</accession>
<evidence type="ECO:0000256" key="7">
    <source>
        <dbReference type="ARBA" id="ARBA00023136"/>
    </source>
</evidence>
<keyword evidence="7" id="KW-0472">Membrane</keyword>
<dbReference type="PANTHER" id="PTHR30309:SF0">
    <property type="entry name" value="GLYCEROL-3-PHOSPHATE ACYLTRANSFERASE-RELATED"/>
    <property type="match status" value="1"/>
</dbReference>
<name>X1EPI9_9ZZZZ</name>
<keyword evidence="5" id="KW-1133">Transmembrane helix</keyword>
<dbReference type="GO" id="GO:0008654">
    <property type="term" value="P:phospholipid biosynthetic process"/>
    <property type="evidence" value="ECO:0007669"/>
    <property type="project" value="UniProtKB-KW"/>
</dbReference>
<evidence type="ECO:0000256" key="4">
    <source>
        <dbReference type="ARBA" id="ARBA00022692"/>
    </source>
</evidence>
<organism evidence="10">
    <name type="scientific">marine sediment metagenome</name>
    <dbReference type="NCBI Taxonomy" id="412755"/>
    <lineage>
        <taxon>unclassified sequences</taxon>
        <taxon>metagenomes</taxon>
        <taxon>ecological metagenomes</taxon>
    </lineage>
</organism>
<keyword evidence="9" id="KW-1208">Phospholipid metabolism</keyword>
<dbReference type="PANTHER" id="PTHR30309">
    <property type="entry name" value="INNER MEMBRANE PROTEIN YGIH"/>
    <property type="match status" value="1"/>
</dbReference>
<keyword evidence="6" id="KW-0443">Lipid metabolism</keyword>
<dbReference type="SMART" id="SM01207">
    <property type="entry name" value="G3P_acyltransf"/>
    <property type="match status" value="1"/>
</dbReference>
<dbReference type="GO" id="GO:0043772">
    <property type="term" value="F:acyl-phosphate glycerol-3-phosphate acyltransferase activity"/>
    <property type="evidence" value="ECO:0007669"/>
    <property type="project" value="InterPro"/>
</dbReference>
<reference evidence="10" key="1">
    <citation type="journal article" date="2014" name="Front. Microbiol.">
        <title>High frequency of phylogenetically diverse reductive dehalogenase-homologous genes in deep subseafloor sedimentary metagenomes.</title>
        <authorList>
            <person name="Kawai M."/>
            <person name="Futagami T."/>
            <person name="Toyoda A."/>
            <person name="Takaki Y."/>
            <person name="Nishi S."/>
            <person name="Hori S."/>
            <person name="Arai W."/>
            <person name="Tsubouchi T."/>
            <person name="Morono Y."/>
            <person name="Uchiyama I."/>
            <person name="Ito T."/>
            <person name="Fujiyama A."/>
            <person name="Inagaki F."/>
            <person name="Takami H."/>
        </authorList>
    </citation>
    <scope>NUCLEOTIDE SEQUENCE</scope>
    <source>
        <strain evidence="10">Expedition CK06-06</strain>
    </source>
</reference>
<protein>
    <recommendedName>
        <fullName evidence="11">Glycerol-3-phosphate acyltransferase</fullName>
    </recommendedName>
</protein>
<evidence type="ECO:0000256" key="5">
    <source>
        <dbReference type="ARBA" id="ARBA00022989"/>
    </source>
</evidence>
<evidence type="ECO:0000256" key="2">
    <source>
        <dbReference type="ARBA" id="ARBA00022516"/>
    </source>
</evidence>
<keyword evidence="2" id="KW-0444">Lipid biosynthesis</keyword>